<feature type="domain" description="Reverse transcriptase" evidence="1">
    <location>
        <begin position="253"/>
        <end position="375"/>
    </location>
</feature>
<reference evidence="3" key="1">
    <citation type="journal article" date="2014" name="Nat. Commun.">
        <title>The emerging biofuel crop Camelina sativa retains a highly undifferentiated hexaploid genome structure.</title>
        <authorList>
            <person name="Kagale S."/>
            <person name="Koh C."/>
            <person name="Nixon J."/>
            <person name="Bollina V."/>
            <person name="Clarke W.E."/>
            <person name="Tuteja R."/>
            <person name="Spillane C."/>
            <person name="Robinson S.J."/>
            <person name="Links M.G."/>
            <person name="Clarke C."/>
            <person name="Higgins E.E."/>
            <person name="Huebert T."/>
            <person name="Sharpe A.G."/>
            <person name="Parkin I.A."/>
        </authorList>
    </citation>
    <scope>NUCLEOTIDE SEQUENCE [LARGE SCALE GENOMIC DNA]</scope>
    <source>
        <strain evidence="3">cv. DH55</strain>
    </source>
</reference>
<protein>
    <submittedName>
        <fullName evidence="4">Uncharacterized protein LOC109128016</fullName>
    </submittedName>
</protein>
<organism evidence="3 4">
    <name type="scientific">Camelina sativa</name>
    <name type="common">False flax</name>
    <name type="synonym">Myagrum sativum</name>
    <dbReference type="NCBI Taxonomy" id="90675"/>
    <lineage>
        <taxon>Eukaryota</taxon>
        <taxon>Viridiplantae</taxon>
        <taxon>Streptophyta</taxon>
        <taxon>Embryophyta</taxon>
        <taxon>Tracheophyta</taxon>
        <taxon>Spermatophyta</taxon>
        <taxon>Magnoliopsida</taxon>
        <taxon>eudicotyledons</taxon>
        <taxon>Gunneridae</taxon>
        <taxon>Pentapetalae</taxon>
        <taxon>rosids</taxon>
        <taxon>malvids</taxon>
        <taxon>Brassicales</taxon>
        <taxon>Brassicaceae</taxon>
        <taxon>Camelineae</taxon>
        <taxon>Camelina</taxon>
    </lineage>
</organism>
<dbReference type="InterPro" id="IPR000477">
    <property type="entry name" value="RT_dom"/>
</dbReference>
<dbReference type="SUPFAM" id="SSF56672">
    <property type="entry name" value="DNA/RNA polymerases"/>
    <property type="match status" value="1"/>
</dbReference>
<proteinExistence type="predicted"/>
<dbReference type="RefSeq" id="XP_019089220.1">
    <property type="nucleotide sequence ID" value="XM_019233675.1"/>
</dbReference>
<gene>
    <name evidence="4" type="primary">LOC109128016</name>
</gene>
<evidence type="ECO:0000313" key="3">
    <source>
        <dbReference type="Proteomes" id="UP000694864"/>
    </source>
</evidence>
<dbReference type="PANTHER" id="PTHR33116">
    <property type="entry name" value="REVERSE TRANSCRIPTASE ZINC-BINDING DOMAIN-CONTAINING PROTEIN-RELATED-RELATED"/>
    <property type="match status" value="1"/>
</dbReference>
<accession>A0ABM1QR32</accession>
<dbReference type="InterPro" id="IPR043502">
    <property type="entry name" value="DNA/RNA_pol_sf"/>
</dbReference>
<dbReference type="Pfam" id="PF13966">
    <property type="entry name" value="zf-RVT"/>
    <property type="match status" value="1"/>
</dbReference>
<keyword evidence="3" id="KW-1185">Reference proteome</keyword>
<reference evidence="4" key="2">
    <citation type="submission" date="2025-08" db="UniProtKB">
        <authorList>
            <consortium name="RefSeq"/>
        </authorList>
    </citation>
    <scope>IDENTIFICATION</scope>
    <source>
        <tissue evidence="4">Leaf</tissue>
    </source>
</reference>
<evidence type="ECO:0000259" key="1">
    <source>
        <dbReference type="Pfam" id="PF00078"/>
    </source>
</evidence>
<sequence>MVDTSWILAGNTNPGEISFSTFSAKQKMLKRDLKTLSRENYSDIQNSVRETNLLLQSVQIKAITNLTPALYQQERELHQKWDMLRKVEEAYFKQRSHINWLREGDLNTAYFHRITQLRNAFNAIQSFSTPFGVLVDDPSEMSRMAVNHFFSILGPGVLPPLTVTPSCIQSLISYRCPSVLKASMIRIPSHKEITRVLFKLNANKASGPDGFTSAFYKAAWGILGSEVTASILKFFHTSFLPLSVNATTLALIPKVPGASVVSDFRPISCLNTLYKVIAKLLVARLKPVLPELIQRNQSAFIKGRLLVENTLLAAELVNGYHKEKGPKRITIKVDIAKAFDTIRWEYIFSCLRGIEIPKLYLWWLQACICLFHCRFQRSGVPLCTKKLTLLDCAPLIQKVKSKFNAWSTKSLSFVGRLQLLNTVIAGLTNFWCSAFVLPKKCIQTLNSLSGAFLWKGTTEGHHSACVAWETITTAKSEGGLGIRDLQLWNKACMIKLIWLLLFRSGSVWVAWFKGAVLSGKLSNFWTRKPSTRYSWLANKLFKLRDEVYPWIKLKVGDGKNCQFWSDNWWKLGKLSTYLQGEDPLGIPRGSTLADLWREGTWRIPPARSEAHVNYHIELASIQLSKDADQYVWWLNDQLQDSHETGKICLAYKGNLPRVSWHKVVWFSRGILKHCFLTWLFVLNRSPTRDRLRSWGLHVDPACLFCATGEESRDHLFFDCPFSWTLWNLISNRCSPSPTRSWTGSLQNLINYQGPREAKILLLTA</sequence>
<dbReference type="Proteomes" id="UP000694864">
    <property type="component" value="Chromosome 12"/>
</dbReference>
<dbReference type="InterPro" id="IPR026960">
    <property type="entry name" value="RVT-Znf"/>
</dbReference>
<dbReference type="PANTHER" id="PTHR33116:SF80">
    <property type="entry name" value="REVERSE TRANSCRIPTASE ZINC-BINDING DOMAIN-CONTAINING PROTEIN"/>
    <property type="match status" value="1"/>
</dbReference>
<evidence type="ECO:0000259" key="2">
    <source>
        <dbReference type="Pfam" id="PF13966"/>
    </source>
</evidence>
<dbReference type="Pfam" id="PF00078">
    <property type="entry name" value="RVT_1"/>
    <property type="match status" value="1"/>
</dbReference>
<dbReference type="GeneID" id="109128016"/>
<dbReference type="CDD" id="cd01650">
    <property type="entry name" value="RT_nLTR_like"/>
    <property type="match status" value="1"/>
</dbReference>
<name>A0ABM1QR32_CAMSA</name>
<evidence type="ECO:0000313" key="4">
    <source>
        <dbReference type="RefSeq" id="XP_019089220.1"/>
    </source>
</evidence>
<feature type="domain" description="Reverse transcriptase zinc-binding" evidence="2">
    <location>
        <begin position="655"/>
        <end position="726"/>
    </location>
</feature>